<dbReference type="Gene3D" id="1.10.238.10">
    <property type="entry name" value="EF-hand"/>
    <property type="match status" value="1"/>
</dbReference>
<name>A0A7W5VH56_9ACTN</name>
<evidence type="ECO:0000313" key="2">
    <source>
        <dbReference type="EMBL" id="MBB3731955.1"/>
    </source>
</evidence>
<reference evidence="2 3" key="1">
    <citation type="submission" date="2020-08" db="EMBL/GenBank/DDBJ databases">
        <title>Sequencing the genomes of 1000 actinobacteria strains.</title>
        <authorList>
            <person name="Klenk H.-P."/>
        </authorList>
    </citation>
    <scope>NUCLEOTIDE SEQUENCE [LARGE SCALE GENOMIC DNA]</scope>
    <source>
        <strain evidence="2 3">DSM 44320</strain>
    </source>
</reference>
<dbReference type="InterPro" id="IPR018247">
    <property type="entry name" value="EF_Hand_1_Ca_BS"/>
</dbReference>
<sequence length="181" mass="19563">MSAELRKRKLDKAFSHIDVNGAGAIERDDLLGLGARLLVGFGESPTSVRGDRLVQSFDRLWTALSAQLDKDGDDSISSKEFHAGMTAAFIEGDGFDSVFRPAARAVAELCDGDGDGRVRAGEFRMLLSAFGTAYDDVDDAFDRLDHDRDGTLAVDELVEAARQFYAGDDPQAAGNWLFGPI</sequence>
<dbReference type="PROSITE" id="PS00018">
    <property type="entry name" value="EF_HAND_1"/>
    <property type="match status" value="2"/>
</dbReference>
<dbReference type="InterPro" id="IPR011992">
    <property type="entry name" value="EF-hand-dom_pair"/>
</dbReference>
<accession>A0A7W5VH56</accession>
<feature type="domain" description="EF-hand" evidence="1">
    <location>
        <begin position="66"/>
        <end position="91"/>
    </location>
</feature>
<dbReference type="Proteomes" id="UP000579945">
    <property type="component" value="Unassembled WGS sequence"/>
</dbReference>
<dbReference type="InterPro" id="IPR002048">
    <property type="entry name" value="EF_hand_dom"/>
</dbReference>
<dbReference type="EMBL" id="JACIBV010000001">
    <property type="protein sequence ID" value="MBB3731955.1"/>
    <property type="molecule type" value="Genomic_DNA"/>
</dbReference>
<dbReference type="AlphaFoldDB" id="A0A7W5VH56"/>
<protein>
    <submittedName>
        <fullName evidence="2">Ca2+-binding EF-hand superfamily protein</fullName>
    </submittedName>
</protein>
<proteinExistence type="predicted"/>
<dbReference type="SUPFAM" id="SSF47473">
    <property type="entry name" value="EF-hand"/>
    <property type="match status" value="1"/>
</dbReference>
<feature type="domain" description="EF-hand" evidence="1">
    <location>
        <begin position="5"/>
        <end position="40"/>
    </location>
</feature>
<dbReference type="RefSeq" id="WP_183658616.1">
    <property type="nucleotide sequence ID" value="NZ_BAAAXX010000053.1"/>
</dbReference>
<dbReference type="Pfam" id="PF13202">
    <property type="entry name" value="EF-hand_5"/>
    <property type="match status" value="1"/>
</dbReference>
<feature type="domain" description="EF-hand" evidence="1">
    <location>
        <begin position="132"/>
        <end position="167"/>
    </location>
</feature>
<keyword evidence="3" id="KW-1185">Reference proteome</keyword>
<dbReference type="PROSITE" id="PS50222">
    <property type="entry name" value="EF_HAND_2"/>
    <property type="match status" value="3"/>
</dbReference>
<dbReference type="SMART" id="SM00054">
    <property type="entry name" value="EFh"/>
    <property type="match status" value="4"/>
</dbReference>
<dbReference type="GeneID" id="95394012"/>
<gene>
    <name evidence="2" type="ORF">FHR33_007815</name>
</gene>
<evidence type="ECO:0000259" key="1">
    <source>
        <dbReference type="PROSITE" id="PS50222"/>
    </source>
</evidence>
<organism evidence="2 3">
    <name type="scientific">Nonomuraea dietziae</name>
    <dbReference type="NCBI Taxonomy" id="65515"/>
    <lineage>
        <taxon>Bacteria</taxon>
        <taxon>Bacillati</taxon>
        <taxon>Actinomycetota</taxon>
        <taxon>Actinomycetes</taxon>
        <taxon>Streptosporangiales</taxon>
        <taxon>Streptosporangiaceae</taxon>
        <taxon>Nonomuraea</taxon>
    </lineage>
</organism>
<dbReference type="GO" id="GO:0005509">
    <property type="term" value="F:calcium ion binding"/>
    <property type="evidence" value="ECO:0007669"/>
    <property type="project" value="InterPro"/>
</dbReference>
<comment type="caution">
    <text evidence="2">The sequence shown here is derived from an EMBL/GenBank/DDBJ whole genome shotgun (WGS) entry which is preliminary data.</text>
</comment>
<evidence type="ECO:0000313" key="3">
    <source>
        <dbReference type="Proteomes" id="UP000579945"/>
    </source>
</evidence>